<dbReference type="SUPFAM" id="SSF54862">
    <property type="entry name" value="4Fe-4S ferredoxins"/>
    <property type="match status" value="1"/>
</dbReference>
<keyword evidence="7" id="KW-0812">Transmembrane</keyword>
<evidence type="ECO:0000256" key="5">
    <source>
        <dbReference type="ARBA" id="ARBA00023004"/>
    </source>
</evidence>
<dbReference type="RefSeq" id="WP_090242152.1">
    <property type="nucleotide sequence ID" value="NZ_FOQL01000003.1"/>
</dbReference>
<evidence type="ECO:0000259" key="8">
    <source>
        <dbReference type="PROSITE" id="PS51379"/>
    </source>
</evidence>
<dbReference type="Pfam" id="PF13746">
    <property type="entry name" value="Fer4_18"/>
    <property type="match status" value="1"/>
</dbReference>
<sequence>MSERIPAQIIETIDPSKPIRLTPSQAGGPIHTRSFTGFYRNLRLYGAGLLFLIFFGTAWLDWDGRQAVLWNLAEHRYYIFGATFWPQDFILLSALLIIAAFGLFTITVVAGRVWCGYTCPQSVWTWVFMWAEKITEGERHQRVKLDAAPWSLNKLLRRSAKHSIWLGVSLLTAVTFIGYFTPIRDVAGDLLRLQLDGGTLVWVLFFMAATYLNAGWLREKVCVHMCPYSRFQSAMFDDDTLLVAYDAKRGEGRGPRKKDSDHKTEGLGDCIDCQVCVQVCPTGIDIRDGLQIDCISCGACIDACDSVMDKMGYARGLVGYHSERQLQGSKTQRMRPRLVGYAIALLLMLAAFVWALNARSMLSIDSAKDRSMFRENQLGQIENTYLLKVINKTQQPQQYALALLDSPGLRLDAPQQLQLNPGEILDVPVTVVLEDQQAKTSAMPVHFAIHNLADSREQAQTRSTFLSPRGR</sequence>
<reference evidence="10" key="1">
    <citation type="submission" date="2016-10" db="EMBL/GenBank/DDBJ databases">
        <authorList>
            <person name="Varghese N."/>
            <person name="Submissions S."/>
        </authorList>
    </citation>
    <scope>NUCLEOTIDE SEQUENCE [LARGE SCALE GENOMIC DNA]</scope>
    <source>
        <strain evidence="10">LMG 24016</strain>
    </source>
</reference>
<dbReference type="EMBL" id="FOQL01000003">
    <property type="protein sequence ID" value="SFI54609.1"/>
    <property type="molecule type" value="Genomic_DNA"/>
</dbReference>
<dbReference type="InterPro" id="IPR017900">
    <property type="entry name" value="4Fe4S_Fe_S_CS"/>
</dbReference>
<evidence type="ECO:0000256" key="4">
    <source>
        <dbReference type="ARBA" id="ARBA00022982"/>
    </source>
</evidence>
<keyword evidence="6" id="KW-0411">Iron-sulfur</keyword>
<dbReference type="GO" id="GO:0046872">
    <property type="term" value="F:metal ion binding"/>
    <property type="evidence" value="ECO:0007669"/>
    <property type="project" value="UniProtKB-KW"/>
</dbReference>
<dbReference type="FunFam" id="1.10.1060.10:FF:000015">
    <property type="entry name" value="Cytochrome c oxidase accessory protein CcoG"/>
    <property type="match status" value="1"/>
</dbReference>
<dbReference type="InterPro" id="IPR013783">
    <property type="entry name" value="Ig-like_fold"/>
</dbReference>
<feature type="transmembrane region" description="Helical" evidence="7">
    <location>
        <begin position="42"/>
        <end position="60"/>
    </location>
</feature>
<dbReference type="InterPro" id="IPR051684">
    <property type="entry name" value="Electron_Trans/Redox"/>
</dbReference>
<dbReference type="Proteomes" id="UP000243606">
    <property type="component" value="Unassembled WGS sequence"/>
</dbReference>
<evidence type="ECO:0000256" key="6">
    <source>
        <dbReference type="ARBA" id="ARBA00023014"/>
    </source>
</evidence>
<feature type="transmembrane region" description="Helical" evidence="7">
    <location>
        <begin position="89"/>
        <end position="110"/>
    </location>
</feature>
<feature type="transmembrane region" description="Helical" evidence="7">
    <location>
        <begin position="163"/>
        <end position="180"/>
    </location>
</feature>
<keyword evidence="7" id="KW-0472">Membrane</keyword>
<dbReference type="PROSITE" id="PS51379">
    <property type="entry name" value="4FE4S_FER_2"/>
    <property type="match status" value="1"/>
</dbReference>
<feature type="transmembrane region" description="Helical" evidence="7">
    <location>
        <begin position="200"/>
        <end position="217"/>
    </location>
</feature>
<keyword evidence="5" id="KW-0408">Iron</keyword>
<dbReference type="Pfam" id="PF11614">
    <property type="entry name" value="FixG_C"/>
    <property type="match status" value="1"/>
</dbReference>
<evidence type="ECO:0000256" key="7">
    <source>
        <dbReference type="SAM" id="Phobius"/>
    </source>
</evidence>
<evidence type="ECO:0000256" key="2">
    <source>
        <dbReference type="ARBA" id="ARBA00022485"/>
    </source>
</evidence>
<accession>A0A1I3J376</accession>
<organism evidence="9 10">
    <name type="scientific">Pseudomonas guineae</name>
    <dbReference type="NCBI Taxonomy" id="425504"/>
    <lineage>
        <taxon>Bacteria</taxon>
        <taxon>Pseudomonadati</taxon>
        <taxon>Pseudomonadota</taxon>
        <taxon>Gammaproteobacteria</taxon>
        <taxon>Pseudomonadales</taxon>
        <taxon>Pseudomonadaceae</taxon>
        <taxon>Pseudomonas</taxon>
    </lineage>
</organism>
<evidence type="ECO:0000256" key="1">
    <source>
        <dbReference type="ARBA" id="ARBA00022448"/>
    </source>
</evidence>
<dbReference type="NCBIfam" id="TIGR02745">
    <property type="entry name" value="ccoG_rdxA_fixG"/>
    <property type="match status" value="1"/>
</dbReference>
<dbReference type="InterPro" id="IPR017896">
    <property type="entry name" value="4Fe4S_Fe-S-bd"/>
</dbReference>
<evidence type="ECO:0000313" key="9">
    <source>
        <dbReference type="EMBL" id="SFI54609.1"/>
    </source>
</evidence>
<keyword evidence="3" id="KW-0479">Metal-binding</keyword>
<dbReference type="Gene3D" id="2.60.40.10">
    <property type="entry name" value="Immunoglobulins"/>
    <property type="match status" value="1"/>
</dbReference>
<dbReference type="GO" id="GO:0051539">
    <property type="term" value="F:4 iron, 4 sulfur cluster binding"/>
    <property type="evidence" value="ECO:0007669"/>
    <property type="project" value="UniProtKB-KW"/>
</dbReference>
<dbReference type="PROSITE" id="PS00198">
    <property type="entry name" value="4FE4S_FER_1"/>
    <property type="match status" value="1"/>
</dbReference>
<dbReference type="STRING" id="425504.SAMN05216206_2364"/>
<dbReference type="InterPro" id="IPR032879">
    <property type="entry name" value="FixG_C"/>
</dbReference>
<keyword evidence="4" id="KW-0249">Electron transport</keyword>
<protein>
    <submittedName>
        <fullName evidence="9">Cytochrome c oxidase accessory protein FixG</fullName>
    </submittedName>
</protein>
<keyword evidence="7" id="KW-1133">Transmembrane helix</keyword>
<dbReference type="OrthoDB" id="9811700at2"/>
<feature type="domain" description="4Fe-4S ferredoxin-type" evidence="8">
    <location>
        <begin position="261"/>
        <end position="289"/>
    </location>
</feature>
<dbReference type="PANTHER" id="PTHR30176">
    <property type="entry name" value="FERREDOXIN-TYPE PROTEIN NAPH"/>
    <property type="match status" value="1"/>
</dbReference>
<dbReference type="GO" id="GO:0005886">
    <property type="term" value="C:plasma membrane"/>
    <property type="evidence" value="ECO:0007669"/>
    <property type="project" value="TreeGrafter"/>
</dbReference>
<keyword evidence="10" id="KW-1185">Reference proteome</keyword>
<gene>
    <name evidence="9" type="ORF">SAMN05216206_2364</name>
</gene>
<proteinExistence type="predicted"/>
<keyword evidence="2" id="KW-0004">4Fe-4S</keyword>
<feature type="transmembrane region" description="Helical" evidence="7">
    <location>
        <begin position="338"/>
        <end position="356"/>
    </location>
</feature>
<dbReference type="InterPro" id="IPR009051">
    <property type="entry name" value="Helical_ferredxn"/>
</dbReference>
<keyword evidence="1" id="KW-0813">Transport</keyword>
<dbReference type="Gene3D" id="1.10.1060.10">
    <property type="entry name" value="Alpha-helical ferredoxin"/>
    <property type="match status" value="1"/>
</dbReference>
<dbReference type="InterPro" id="IPR014116">
    <property type="entry name" value="Cyt_c_oxidase_cbb3_FixG"/>
</dbReference>
<name>A0A1I3J376_9PSED</name>
<dbReference type="AlphaFoldDB" id="A0A1I3J376"/>
<evidence type="ECO:0000313" key="10">
    <source>
        <dbReference type="Proteomes" id="UP000243606"/>
    </source>
</evidence>
<evidence type="ECO:0000256" key="3">
    <source>
        <dbReference type="ARBA" id="ARBA00022723"/>
    </source>
</evidence>
<dbReference type="PANTHER" id="PTHR30176:SF3">
    <property type="entry name" value="FERREDOXIN-TYPE PROTEIN NAPH"/>
    <property type="match status" value="1"/>
</dbReference>